<keyword evidence="1" id="KW-1133">Transmembrane helix</keyword>
<feature type="transmembrane region" description="Helical" evidence="1">
    <location>
        <begin position="102"/>
        <end position="118"/>
    </location>
</feature>
<reference evidence="2 3" key="1">
    <citation type="submission" date="2015-04" db="EMBL/GenBank/DDBJ databases">
        <title>Whole genome shotgun sequence of Sphingomonas changbaiensis NBRC 104936.</title>
        <authorList>
            <person name="Katano-Makiyama Y."/>
            <person name="Hosoyama A."/>
            <person name="Hashimoto M."/>
            <person name="Noguchi M."/>
            <person name="Tsuchikane K."/>
            <person name="Ohji S."/>
            <person name="Yamazoe A."/>
            <person name="Ichikawa N."/>
            <person name="Kimura A."/>
            <person name="Fujita N."/>
        </authorList>
    </citation>
    <scope>NUCLEOTIDE SEQUENCE [LARGE SCALE GENOMIC DNA]</scope>
    <source>
        <strain evidence="2 3">NBRC 104936</strain>
    </source>
</reference>
<sequence>MKPVQRIQANLLAKAERRALTWICARLPARVTPDGLTALGLAGAALIFAGYALSSVDPAWLWAVIAGLVVHWFGDSLDGSLARFRRIERPEFGYFIDHSTDGLANLLILAGLGLSPFVRLDIALFALAGYLLLSIHAFLAARVTGELRLSYLAAGPTELRLVLVAITLSMFAFGALPVSASGVTAFDLIVGGVGIVMVILFVVQTLATARQLTLR</sequence>
<dbReference type="Proteomes" id="UP000033202">
    <property type="component" value="Unassembled WGS sequence"/>
</dbReference>
<feature type="transmembrane region" description="Helical" evidence="1">
    <location>
        <begin position="188"/>
        <end position="209"/>
    </location>
</feature>
<proteinExistence type="predicted"/>
<accession>A0A0E9MQD7</accession>
<keyword evidence="1" id="KW-0812">Transmembrane</keyword>
<organism evidence="2 3">
    <name type="scientific">Sphingomonas changbaiensis NBRC 104936</name>
    <dbReference type="NCBI Taxonomy" id="1219043"/>
    <lineage>
        <taxon>Bacteria</taxon>
        <taxon>Pseudomonadati</taxon>
        <taxon>Pseudomonadota</taxon>
        <taxon>Alphaproteobacteria</taxon>
        <taxon>Sphingomonadales</taxon>
        <taxon>Sphingomonadaceae</taxon>
        <taxon>Sphingomonas</taxon>
    </lineage>
</organism>
<evidence type="ECO:0008006" key="4">
    <source>
        <dbReference type="Google" id="ProtNLM"/>
    </source>
</evidence>
<dbReference type="OrthoDB" id="116551at2"/>
<dbReference type="EMBL" id="BBWU01000038">
    <property type="protein sequence ID" value="GAO39708.1"/>
    <property type="molecule type" value="Genomic_DNA"/>
</dbReference>
<dbReference type="GO" id="GO:0016780">
    <property type="term" value="F:phosphotransferase activity, for other substituted phosphate groups"/>
    <property type="evidence" value="ECO:0007669"/>
    <property type="project" value="InterPro"/>
</dbReference>
<feature type="transmembrane region" description="Helical" evidence="1">
    <location>
        <begin position="59"/>
        <end position="81"/>
    </location>
</feature>
<dbReference type="GO" id="GO:0008654">
    <property type="term" value="P:phospholipid biosynthetic process"/>
    <property type="evidence" value="ECO:0007669"/>
    <property type="project" value="InterPro"/>
</dbReference>
<name>A0A0E9MQD7_9SPHN</name>
<evidence type="ECO:0000256" key="1">
    <source>
        <dbReference type="SAM" id="Phobius"/>
    </source>
</evidence>
<gene>
    <name evidence="2" type="ORF">SCH01S_38_00480</name>
</gene>
<evidence type="ECO:0000313" key="3">
    <source>
        <dbReference type="Proteomes" id="UP000033202"/>
    </source>
</evidence>
<feature type="transmembrane region" description="Helical" evidence="1">
    <location>
        <begin position="36"/>
        <end position="53"/>
    </location>
</feature>
<dbReference type="AlphaFoldDB" id="A0A0E9MQD7"/>
<dbReference type="GO" id="GO:0016020">
    <property type="term" value="C:membrane"/>
    <property type="evidence" value="ECO:0007669"/>
    <property type="project" value="InterPro"/>
</dbReference>
<feature type="transmembrane region" description="Helical" evidence="1">
    <location>
        <begin position="124"/>
        <end position="141"/>
    </location>
</feature>
<dbReference type="Gene3D" id="1.20.120.1760">
    <property type="match status" value="1"/>
</dbReference>
<evidence type="ECO:0000313" key="2">
    <source>
        <dbReference type="EMBL" id="GAO39708.1"/>
    </source>
</evidence>
<keyword evidence="1" id="KW-0472">Membrane</keyword>
<comment type="caution">
    <text evidence="2">The sequence shown here is derived from an EMBL/GenBank/DDBJ whole genome shotgun (WGS) entry which is preliminary data.</text>
</comment>
<dbReference type="Pfam" id="PF01066">
    <property type="entry name" value="CDP-OH_P_transf"/>
    <property type="match status" value="1"/>
</dbReference>
<dbReference type="InterPro" id="IPR000462">
    <property type="entry name" value="CDP-OH_P_trans"/>
</dbReference>
<dbReference type="STRING" id="1219043.SCH01S_38_00480"/>
<protein>
    <recommendedName>
        <fullName evidence="4">CDP-alcohol phosphatidyltransferase</fullName>
    </recommendedName>
</protein>
<feature type="transmembrane region" description="Helical" evidence="1">
    <location>
        <begin position="161"/>
        <end position="182"/>
    </location>
</feature>
<dbReference type="RefSeq" id="WP_046348521.1">
    <property type="nucleotide sequence ID" value="NZ_BBWU01000038.1"/>
</dbReference>
<keyword evidence="3" id="KW-1185">Reference proteome</keyword>
<dbReference type="InterPro" id="IPR043130">
    <property type="entry name" value="CDP-OH_PTrfase_TM_dom"/>
</dbReference>